<dbReference type="Gene3D" id="3.40.50.2300">
    <property type="match status" value="1"/>
</dbReference>
<reference evidence="6 7" key="1">
    <citation type="submission" date="2013-08" db="EMBL/GenBank/DDBJ databases">
        <title>The genome sequence of Knoellia aerolata.</title>
        <authorList>
            <person name="Zhu W."/>
            <person name="Wang G."/>
        </authorList>
    </citation>
    <scope>NUCLEOTIDE SEQUENCE [LARGE SCALE GENOMIC DNA]</scope>
    <source>
        <strain evidence="6 7">DSM 18566</strain>
    </source>
</reference>
<dbReference type="PROSITE" id="PS00622">
    <property type="entry name" value="HTH_LUXR_1"/>
    <property type="match status" value="1"/>
</dbReference>
<dbReference type="InterPro" id="IPR058245">
    <property type="entry name" value="NreC/VraR/RcsB-like_REC"/>
</dbReference>
<evidence type="ECO:0000313" key="7">
    <source>
        <dbReference type="Proteomes" id="UP000030013"/>
    </source>
</evidence>
<dbReference type="PANTHER" id="PTHR43214">
    <property type="entry name" value="TWO-COMPONENT RESPONSE REGULATOR"/>
    <property type="match status" value="1"/>
</dbReference>
<keyword evidence="1" id="KW-0597">Phosphoprotein</keyword>
<dbReference type="CDD" id="cd17535">
    <property type="entry name" value="REC_NarL-like"/>
    <property type="match status" value="1"/>
</dbReference>
<feature type="domain" description="HTH luxR-type" evidence="4">
    <location>
        <begin position="144"/>
        <end position="209"/>
    </location>
</feature>
<comment type="caution">
    <text evidence="6">The sequence shown here is derived from an EMBL/GenBank/DDBJ whole genome shotgun (WGS) entry which is preliminary data.</text>
</comment>
<accession>A0A0A0K1D7</accession>
<dbReference type="SUPFAM" id="SSF46894">
    <property type="entry name" value="C-terminal effector domain of the bipartite response regulators"/>
    <property type="match status" value="1"/>
</dbReference>
<gene>
    <name evidence="6" type="ORF">N801_11745</name>
</gene>
<evidence type="ECO:0000256" key="3">
    <source>
        <dbReference type="PROSITE-ProRule" id="PRU00169"/>
    </source>
</evidence>
<comment type="caution">
    <text evidence="3">Lacks conserved residue(s) required for the propagation of feature annotation.</text>
</comment>
<dbReference type="RefSeq" id="WP_084108041.1">
    <property type="nucleotide sequence ID" value="NZ_AVPL01000002.1"/>
</dbReference>
<dbReference type="InterPro" id="IPR001789">
    <property type="entry name" value="Sig_transdc_resp-reg_receiver"/>
</dbReference>
<sequence length="214" mass="23153">MADDHELYRRGLEAMIGTEPDLEIVAEASTAADAVRAVLTHEPDVVLLEVRLGGQSGIDASTAIKMQAPSTRVLILTASEDATDLFKALLVGASGYLLKSLPAEQIVESVRLAHGGEVMVPPPMARHLVAEYSRLAGRSPSDVEQERTRALTERELEVLTLISHGKPNREIALNLAVSENTIKNHVRNIMGKLQVTSRTEAAMHAVRQNLIPAT</sequence>
<protein>
    <submittedName>
        <fullName evidence="6">Chemotaxis protein CheY</fullName>
    </submittedName>
</protein>
<evidence type="ECO:0000256" key="2">
    <source>
        <dbReference type="ARBA" id="ARBA00023125"/>
    </source>
</evidence>
<dbReference type="InterPro" id="IPR011006">
    <property type="entry name" value="CheY-like_superfamily"/>
</dbReference>
<dbReference type="GO" id="GO:0000160">
    <property type="term" value="P:phosphorelay signal transduction system"/>
    <property type="evidence" value="ECO:0007669"/>
    <property type="project" value="InterPro"/>
</dbReference>
<evidence type="ECO:0000259" key="5">
    <source>
        <dbReference type="PROSITE" id="PS50110"/>
    </source>
</evidence>
<evidence type="ECO:0000259" key="4">
    <source>
        <dbReference type="PROSITE" id="PS50043"/>
    </source>
</evidence>
<dbReference type="EMBL" id="AVPL01000002">
    <property type="protein sequence ID" value="KGN42814.1"/>
    <property type="molecule type" value="Genomic_DNA"/>
</dbReference>
<dbReference type="Pfam" id="PF00196">
    <property type="entry name" value="GerE"/>
    <property type="match status" value="1"/>
</dbReference>
<feature type="domain" description="Response regulatory" evidence="5">
    <location>
        <begin position="1"/>
        <end position="114"/>
    </location>
</feature>
<dbReference type="InterPro" id="IPR039420">
    <property type="entry name" value="WalR-like"/>
</dbReference>
<name>A0A0A0K1D7_9MICO</name>
<dbReference type="PROSITE" id="PS50043">
    <property type="entry name" value="HTH_LUXR_2"/>
    <property type="match status" value="1"/>
</dbReference>
<dbReference type="PROSITE" id="PS50110">
    <property type="entry name" value="RESPONSE_REGULATORY"/>
    <property type="match status" value="1"/>
</dbReference>
<organism evidence="6 7">
    <name type="scientific">Knoellia aerolata DSM 18566</name>
    <dbReference type="NCBI Taxonomy" id="1385519"/>
    <lineage>
        <taxon>Bacteria</taxon>
        <taxon>Bacillati</taxon>
        <taxon>Actinomycetota</taxon>
        <taxon>Actinomycetes</taxon>
        <taxon>Micrococcales</taxon>
        <taxon>Intrasporangiaceae</taxon>
        <taxon>Knoellia</taxon>
    </lineage>
</organism>
<dbReference type="STRING" id="1385519.N801_11745"/>
<dbReference type="InterPro" id="IPR016032">
    <property type="entry name" value="Sig_transdc_resp-reg_C-effctor"/>
</dbReference>
<evidence type="ECO:0000313" key="6">
    <source>
        <dbReference type="EMBL" id="KGN42814.1"/>
    </source>
</evidence>
<dbReference type="eggNOG" id="COG2197">
    <property type="taxonomic scope" value="Bacteria"/>
</dbReference>
<proteinExistence type="predicted"/>
<dbReference type="CDD" id="cd06170">
    <property type="entry name" value="LuxR_C_like"/>
    <property type="match status" value="1"/>
</dbReference>
<keyword evidence="7" id="KW-1185">Reference proteome</keyword>
<dbReference type="PRINTS" id="PR00038">
    <property type="entry name" value="HTHLUXR"/>
</dbReference>
<dbReference type="OrthoDB" id="9808843at2"/>
<dbReference type="Pfam" id="PF00072">
    <property type="entry name" value="Response_reg"/>
    <property type="match status" value="1"/>
</dbReference>
<dbReference type="SMART" id="SM00448">
    <property type="entry name" value="REC"/>
    <property type="match status" value="1"/>
</dbReference>
<dbReference type="GO" id="GO:0006355">
    <property type="term" value="P:regulation of DNA-templated transcription"/>
    <property type="evidence" value="ECO:0007669"/>
    <property type="project" value="InterPro"/>
</dbReference>
<dbReference type="GO" id="GO:0003677">
    <property type="term" value="F:DNA binding"/>
    <property type="evidence" value="ECO:0007669"/>
    <property type="project" value="UniProtKB-KW"/>
</dbReference>
<keyword evidence="2" id="KW-0238">DNA-binding</keyword>
<dbReference type="InterPro" id="IPR000792">
    <property type="entry name" value="Tscrpt_reg_LuxR_C"/>
</dbReference>
<dbReference type="AlphaFoldDB" id="A0A0A0K1D7"/>
<evidence type="ECO:0000256" key="1">
    <source>
        <dbReference type="ARBA" id="ARBA00022553"/>
    </source>
</evidence>
<dbReference type="Proteomes" id="UP000030013">
    <property type="component" value="Unassembled WGS sequence"/>
</dbReference>
<dbReference type="SMART" id="SM00421">
    <property type="entry name" value="HTH_LUXR"/>
    <property type="match status" value="1"/>
</dbReference>
<dbReference type="SUPFAM" id="SSF52172">
    <property type="entry name" value="CheY-like"/>
    <property type="match status" value="1"/>
</dbReference>